<organism evidence="7 8">
    <name type="scientific">Rhynchosporium agropyri</name>
    <dbReference type="NCBI Taxonomy" id="914238"/>
    <lineage>
        <taxon>Eukaryota</taxon>
        <taxon>Fungi</taxon>
        <taxon>Dikarya</taxon>
        <taxon>Ascomycota</taxon>
        <taxon>Pezizomycotina</taxon>
        <taxon>Leotiomycetes</taxon>
        <taxon>Helotiales</taxon>
        <taxon>Ploettnerulaceae</taxon>
        <taxon>Rhynchosporium</taxon>
    </lineage>
</organism>
<keyword evidence="6" id="KW-0732">Signal</keyword>
<dbReference type="GO" id="GO:0030686">
    <property type="term" value="C:90S preribosome"/>
    <property type="evidence" value="ECO:0007669"/>
    <property type="project" value="InterPro"/>
</dbReference>
<dbReference type="Proteomes" id="UP000178912">
    <property type="component" value="Unassembled WGS sequence"/>
</dbReference>
<name>A0A1E1L2E4_9HELO</name>
<evidence type="ECO:0000313" key="8">
    <source>
        <dbReference type="Proteomes" id="UP000178912"/>
    </source>
</evidence>
<dbReference type="GO" id="GO:0005730">
    <property type="term" value="C:nucleolus"/>
    <property type="evidence" value="ECO:0007669"/>
    <property type="project" value="UniProtKB-SubCell"/>
</dbReference>
<dbReference type="AlphaFoldDB" id="A0A1E1L2E4"/>
<reference evidence="8" key="1">
    <citation type="submission" date="2016-03" db="EMBL/GenBank/DDBJ databases">
        <authorList>
            <person name="Guldener U."/>
        </authorList>
    </citation>
    <scope>NUCLEOTIDE SEQUENCE [LARGE SCALE GENOMIC DNA]</scope>
    <source>
        <strain evidence="8">04CH-RAC-A.6.1</strain>
    </source>
</reference>
<comment type="subcellular location">
    <subcellularLocation>
        <location evidence="1">Nucleus</location>
        <location evidence="1">Nucleolus</location>
    </subcellularLocation>
</comment>
<evidence type="ECO:0000256" key="5">
    <source>
        <dbReference type="SAM" id="MobiDB-lite"/>
    </source>
</evidence>
<evidence type="ECO:0000256" key="2">
    <source>
        <dbReference type="ARBA" id="ARBA00011022"/>
    </source>
</evidence>
<dbReference type="GO" id="GO:0000462">
    <property type="term" value="P:maturation of SSU-rRNA from tricistronic rRNA transcript (SSU-rRNA, 5.8S rRNA, LSU-rRNA)"/>
    <property type="evidence" value="ECO:0007669"/>
    <property type="project" value="InterPro"/>
</dbReference>
<keyword evidence="4" id="KW-0539">Nucleus</keyword>
<protein>
    <recommendedName>
        <fullName evidence="3">Ribosome biogenesis protein SLX9</fullName>
    </recommendedName>
</protein>
<feature type="region of interest" description="Disordered" evidence="5">
    <location>
        <begin position="25"/>
        <end position="51"/>
    </location>
</feature>
<proteinExistence type="inferred from homology"/>
<evidence type="ECO:0000256" key="1">
    <source>
        <dbReference type="ARBA" id="ARBA00004604"/>
    </source>
</evidence>
<dbReference type="OrthoDB" id="5429132at2759"/>
<dbReference type="GO" id="GO:0030688">
    <property type="term" value="C:preribosome, small subunit precursor"/>
    <property type="evidence" value="ECO:0007669"/>
    <property type="project" value="InterPro"/>
</dbReference>
<comment type="similarity">
    <text evidence="2">Belongs to the SLX9 family.</text>
</comment>
<evidence type="ECO:0000256" key="3">
    <source>
        <dbReference type="ARBA" id="ARBA00021321"/>
    </source>
</evidence>
<feature type="chain" id="PRO_5013108325" description="Ribosome biogenesis protein SLX9" evidence="6">
    <location>
        <begin position="16"/>
        <end position="218"/>
    </location>
</feature>
<gene>
    <name evidence="7" type="ORF">RAG0_11051</name>
</gene>
<evidence type="ECO:0000313" key="7">
    <source>
        <dbReference type="EMBL" id="CZT04663.1"/>
    </source>
</evidence>
<feature type="signal peptide" evidence="6">
    <location>
        <begin position="1"/>
        <end position="15"/>
    </location>
</feature>
<dbReference type="InterPro" id="IPR028160">
    <property type="entry name" value="Slx9-like"/>
</dbReference>
<feature type="region of interest" description="Disordered" evidence="5">
    <location>
        <begin position="116"/>
        <end position="146"/>
    </location>
</feature>
<dbReference type="EMBL" id="FJUX01000070">
    <property type="protein sequence ID" value="CZT04663.1"/>
    <property type="molecule type" value="Genomic_DNA"/>
</dbReference>
<sequence>MVFLSLIRYIGISLLIQLQAPTAPKKRPPIRTKISNSGSGMIARPPPKHREGAIISDSFINSKKDKRIIKHSSFLNRIEKAHQKPLKRRRPGKKLVTTLESLADALPDVGELVKEAKGGGEGKMKMASLKSKPGARKRKEKLERSERERFTKNMAVIMAGGQEENSIPGIGMAMDAVDGVAVSASVAPVLNPTVNRFAALRAWVNANMEKHPAFEEKK</sequence>
<dbReference type="Pfam" id="PF15341">
    <property type="entry name" value="SLX9"/>
    <property type="match status" value="1"/>
</dbReference>
<evidence type="ECO:0000256" key="6">
    <source>
        <dbReference type="SAM" id="SignalP"/>
    </source>
</evidence>
<evidence type="ECO:0000256" key="4">
    <source>
        <dbReference type="ARBA" id="ARBA00023242"/>
    </source>
</evidence>
<accession>A0A1E1L2E4</accession>
<keyword evidence="8" id="KW-1185">Reference proteome</keyword>